<dbReference type="GO" id="GO:0005524">
    <property type="term" value="F:ATP binding"/>
    <property type="evidence" value="ECO:0007669"/>
    <property type="project" value="UniProtKB-KW"/>
</dbReference>
<keyword evidence="2 8" id="KW-0547">Nucleotide-binding</keyword>
<dbReference type="InterPro" id="IPR016064">
    <property type="entry name" value="NAD/diacylglycerol_kinase_sf"/>
</dbReference>
<feature type="binding site" evidence="8">
    <location>
        <position position="154"/>
    </location>
    <ligand>
        <name>NAD(+)</name>
        <dbReference type="ChEBI" id="CHEBI:57540"/>
    </ligand>
</feature>
<dbReference type="Pfam" id="PF20143">
    <property type="entry name" value="NAD_kinase_C"/>
    <property type="match status" value="1"/>
</dbReference>
<dbReference type="GO" id="GO:0005737">
    <property type="term" value="C:cytoplasm"/>
    <property type="evidence" value="ECO:0007669"/>
    <property type="project" value="UniProtKB-SubCell"/>
</dbReference>
<comment type="caution">
    <text evidence="9">The sequence shown here is derived from an EMBL/GenBank/DDBJ whole genome shotgun (WGS) entry which is preliminary data.</text>
</comment>
<dbReference type="Gene3D" id="3.40.50.10330">
    <property type="entry name" value="Probable inorganic polyphosphate/atp-NAD kinase, domain 1"/>
    <property type="match status" value="1"/>
</dbReference>
<feature type="binding site" evidence="8">
    <location>
        <position position="173"/>
    </location>
    <ligand>
        <name>NAD(+)</name>
        <dbReference type="ChEBI" id="CHEBI:57540"/>
    </ligand>
</feature>
<keyword evidence="6 8" id="KW-0520">NAD</keyword>
<keyword evidence="5 8" id="KW-0521">NADP</keyword>
<comment type="function">
    <text evidence="8">Involved in the regulation of the intracellular balance of NAD and NADP, and is a key enzyme in the biosynthesis of NADP. Catalyzes specifically the phosphorylation on 2'-hydroxyl of the adenosine moiety of NAD to yield NADP.</text>
</comment>
<dbReference type="Proteomes" id="UP000650524">
    <property type="component" value="Unassembled WGS sequence"/>
</dbReference>
<dbReference type="GO" id="GO:0051287">
    <property type="term" value="F:NAD binding"/>
    <property type="evidence" value="ECO:0007669"/>
    <property type="project" value="UniProtKB-ARBA"/>
</dbReference>
<evidence type="ECO:0000256" key="4">
    <source>
        <dbReference type="ARBA" id="ARBA00022840"/>
    </source>
</evidence>
<dbReference type="InterPro" id="IPR002504">
    <property type="entry name" value="NADK"/>
</dbReference>
<dbReference type="AlphaFoldDB" id="A0A8J6MY77"/>
<evidence type="ECO:0000256" key="2">
    <source>
        <dbReference type="ARBA" id="ARBA00022741"/>
    </source>
</evidence>
<dbReference type="EC" id="2.7.1.23" evidence="8"/>
<dbReference type="GO" id="GO:0046872">
    <property type="term" value="F:metal ion binding"/>
    <property type="evidence" value="ECO:0007669"/>
    <property type="project" value="UniProtKB-UniRule"/>
</dbReference>
<evidence type="ECO:0000313" key="9">
    <source>
        <dbReference type="EMBL" id="MBC8176171.1"/>
    </source>
</evidence>
<organism evidence="9 10">
    <name type="scientific">Candidatus Desulfacyla euxinica</name>
    <dbReference type="NCBI Taxonomy" id="2841693"/>
    <lineage>
        <taxon>Bacteria</taxon>
        <taxon>Deltaproteobacteria</taxon>
        <taxon>Candidatus Desulfacyla</taxon>
    </lineage>
</organism>
<gene>
    <name evidence="8" type="primary">nadK</name>
    <name evidence="9" type="ORF">H8E19_02100</name>
</gene>
<dbReference type="SUPFAM" id="SSF111331">
    <property type="entry name" value="NAD kinase/diacylglycerol kinase-like"/>
    <property type="match status" value="1"/>
</dbReference>
<feature type="binding site" evidence="8">
    <location>
        <begin position="143"/>
        <end position="144"/>
    </location>
    <ligand>
        <name>NAD(+)</name>
        <dbReference type="ChEBI" id="CHEBI:57540"/>
    </ligand>
</feature>
<dbReference type="Gene3D" id="2.60.200.30">
    <property type="entry name" value="Probable inorganic polyphosphate/atp-NAD kinase, domain 2"/>
    <property type="match status" value="1"/>
</dbReference>
<comment type="cofactor">
    <cofactor evidence="8">
        <name>a divalent metal cation</name>
        <dbReference type="ChEBI" id="CHEBI:60240"/>
    </cofactor>
</comment>
<evidence type="ECO:0000256" key="6">
    <source>
        <dbReference type="ARBA" id="ARBA00023027"/>
    </source>
</evidence>
<feature type="binding site" evidence="8">
    <location>
        <position position="244"/>
    </location>
    <ligand>
        <name>NAD(+)</name>
        <dbReference type="ChEBI" id="CHEBI:57540"/>
    </ligand>
</feature>
<evidence type="ECO:0000256" key="7">
    <source>
        <dbReference type="ARBA" id="ARBA00047925"/>
    </source>
</evidence>
<feature type="binding site" evidence="8">
    <location>
        <begin position="184"/>
        <end position="189"/>
    </location>
    <ligand>
        <name>NAD(+)</name>
        <dbReference type="ChEBI" id="CHEBI:57540"/>
    </ligand>
</feature>
<dbReference type="PANTHER" id="PTHR20275">
    <property type="entry name" value="NAD KINASE"/>
    <property type="match status" value="1"/>
</dbReference>
<keyword evidence="1 8" id="KW-0808">Transferase</keyword>
<protein>
    <recommendedName>
        <fullName evidence="8">NAD kinase</fullName>
        <ecNumber evidence="8">2.7.1.23</ecNumber>
    </recommendedName>
    <alternativeName>
        <fullName evidence="8">ATP-dependent NAD kinase</fullName>
    </alternativeName>
</protein>
<accession>A0A8J6MY77</accession>
<name>A0A8J6MY77_9DELT</name>
<dbReference type="PANTHER" id="PTHR20275:SF0">
    <property type="entry name" value="NAD KINASE"/>
    <property type="match status" value="1"/>
</dbReference>
<sequence length="293" mass="32436">MSSSSVGIIYKHHHEPARTEAEKLGEWFRKKGIAVFSEEMYAEGSANGSYNESSIIPKDVDWVIVLGGDGTLLGAARRIGRYGVPILGVNLGGLGFLTCIPLNRIYPVVETMINGGLDVENRVMLETRVIRDKEEVIRFQVLNDVVINKSTLARIIDLDVTIDDEVLTTFRADGLIISTPTGSTAYNLSAGGPILYPTIESLILTPICPFTLTNRPIIVPDSAVIKIRMGKESEGTVILTFDGQVGFDLHHDDMVHINKSREKINLFRPPDHSYFNILRTKLMWGGATQRIKD</sequence>
<comment type="caution">
    <text evidence="8">Lacks conserved residue(s) required for the propagation of feature annotation.</text>
</comment>
<dbReference type="GO" id="GO:0003951">
    <property type="term" value="F:NAD+ kinase activity"/>
    <property type="evidence" value="ECO:0007669"/>
    <property type="project" value="UniProtKB-UniRule"/>
</dbReference>
<feature type="binding site" evidence="8">
    <location>
        <position position="171"/>
    </location>
    <ligand>
        <name>NAD(+)</name>
        <dbReference type="ChEBI" id="CHEBI:57540"/>
    </ligand>
</feature>
<keyword evidence="8" id="KW-0963">Cytoplasm</keyword>
<dbReference type="HAMAP" id="MF_00361">
    <property type="entry name" value="NAD_kinase"/>
    <property type="match status" value="1"/>
</dbReference>
<evidence type="ECO:0000256" key="5">
    <source>
        <dbReference type="ARBA" id="ARBA00022857"/>
    </source>
</evidence>
<dbReference type="GO" id="GO:0019674">
    <property type="term" value="P:NAD+ metabolic process"/>
    <property type="evidence" value="ECO:0007669"/>
    <property type="project" value="InterPro"/>
</dbReference>
<evidence type="ECO:0000256" key="8">
    <source>
        <dbReference type="HAMAP-Rule" id="MF_00361"/>
    </source>
</evidence>
<comment type="catalytic activity">
    <reaction evidence="7 8">
        <text>NAD(+) + ATP = ADP + NADP(+) + H(+)</text>
        <dbReference type="Rhea" id="RHEA:18629"/>
        <dbReference type="ChEBI" id="CHEBI:15378"/>
        <dbReference type="ChEBI" id="CHEBI:30616"/>
        <dbReference type="ChEBI" id="CHEBI:57540"/>
        <dbReference type="ChEBI" id="CHEBI:58349"/>
        <dbReference type="ChEBI" id="CHEBI:456216"/>
        <dbReference type="EC" id="2.7.1.23"/>
    </reaction>
</comment>
<proteinExistence type="inferred from homology"/>
<dbReference type="InterPro" id="IPR017438">
    <property type="entry name" value="ATP-NAD_kinase_N"/>
</dbReference>
<reference evidence="9 10" key="1">
    <citation type="submission" date="2020-08" db="EMBL/GenBank/DDBJ databases">
        <title>Bridging the membrane lipid divide: bacteria of the FCB group superphylum have the potential to synthesize archaeal ether lipids.</title>
        <authorList>
            <person name="Villanueva L."/>
            <person name="Von Meijenfeldt F.A.B."/>
            <person name="Westbye A.B."/>
            <person name="Yadav S."/>
            <person name="Hopmans E.C."/>
            <person name="Dutilh B.E."/>
            <person name="Sinninghe Damste J.S."/>
        </authorList>
    </citation>
    <scope>NUCLEOTIDE SEQUENCE [LARGE SCALE GENOMIC DNA]</scope>
    <source>
        <strain evidence="9">NIOZ-UU27</strain>
    </source>
</reference>
<dbReference type="InterPro" id="IPR017437">
    <property type="entry name" value="ATP-NAD_kinase_PpnK-typ_C"/>
</dbReference>
<feature type="binding site" evidence="8">
    <location>
        <begin position="69"/>
        <end position="70"/>
    </location>
    <ligand>
        <name>NAD(+)</name>
        <dbReference type="ChEBI" id="CHEBI:57540"/>
    </ligand>
</feature>
<dbReference type="GO" id="GO:0006741">
    <property type="term" value="P:NADP+ biosynthetic process"/>
    <property type="evidence" value="ECO:0007669"/>
    <property type="project" value="UniProtKB-UniRule"/>
</dbReference>
<feature type="active site" description="Proton acceptor" evidence="8">
    <location>
        <position position="69"/>
    </location>
</feature>
<evidence type="ECO:0000313" key="10">
    <source>
        <dbReference type="Proteomes" id="UP000650524"/>
    </source>
</evidence>
<keyword evidence="3 8" id="KW-0418">Kinase</keyword>
<comment type="similarity">
    <text evidence="8">Belongs to the NAD kinase family.</text>
</comment>
<dbReference type="CDD" id="cd01653">
    <property type="entry name" value="GATase1"/>
    <property type="match status" value="1"/>
</dbReference>
<comment type="subcellular location">
    <subcellularLocation>
        <location evidence="8">Cytoplasm</location>
    </subcellularLocation>
</comment>
<keyword evidence="4 8" id="KW-0067">ATP-binding</keyword>
<evidence type="ECO:0000256" key="3">
    <source>
        <dbReference type="ARBA" id="ARBA00022777"/>
    </source>
</evidence>
<dbReference type="Pfam" id="PF01513">
    <property type="entry name" value="NAD_kinase"/>
    <property type="match status" value="1"/>
</dbReference>
<dbReference type="FunFam" id="2.60.200.30:FF:000009">
    <property type="entry name" value="Poly(P)/ATP NAD kinase"/>
    <property type="match status" value="1"/>
</dbReference>
<dbReference type="EMBL" id="JACNJD010000103">
    <property type="protein sequence ID" value="MBC8176171.1"/>
    <property type="molecule type" value="Genomic_DNA"/>
</dbReference>
<evidence type="ECO:0000256" key="1">
    <source>
        <dbReference type="ARBA" id="ARBA00022679"/>
    </source>
</evidence>